<sequence length="155" mass="15886">MSDATLRASLGKIQDTMCYQILNSGALAIGTGSKAKVKVVSTVYALLNGAIVKKTSAEVALSGTVTNAKFNVFVISLKADGTLTATMGTEGATIGAVVFPTIPTSEAVVGFVIINPTGTGNFVGATTNLDDGTVVPNAVYVNAPFPLNWTLMENL</sequence>
<gene>
    <name evidence="1" type="ORF">COY66_04980</name>
</gene>
<comment type="caution">
    <text evidence="1">The sequence shown here is derived from an EMBL/GenBank/DDBJ whole genome shotgun (WGS) entry which is preliminary data.</text>
</comment>
<dbReference type="EMBL" id="PFMD01000058">
    <property type="protein sequence ID" value="PIY96079.1"/>
    <property type="molecule type" value="Genomic_DNA"/>
</dbReference>
<proteinExistence type="predicted"/>
<accession>A0A2M7RH43</accession>
<dbReference type="Proteomes" id="UP000230779">
    <property type="component" value="Unassembled WGS sequence"/>
</dbReference>
<evidence type="ECO:0000313" key="2">
    <source>
        <dbReference type="Proteomes" id="UP000230779"/>
    </source>
</evidence>
<name>A0A2M7RH43_9BACT</name>
<reference evidence="1 2" key="1">
    <citation type="submission" date="2017-09" db="EMBL/GenBank/DDBJ databases">
        <title>Depth-based differentiation of microbial function through sediment-hosted aquifers and enrichment of novel symbionts in the deep terrestrial subsurface.</title>
        <authorList>
            <person name="Probst A.J."/>
            <person name="Ladd B."/>
            <person name="Jarett J.K."/>
            <person name="Geller-Mcgrath D.E."/>
            <person name="Sieber C.M."/>
            <person name="Emerson J.B."/>
            <person name="Anantharaman K."/>
            <person name="Thomas B.C."/>
            <person name="Malmstrom R."/>
            <person name="Stieglmeier M."/>
            <person name="Klingl A."/>
            <person name="Woyke T."/>
            <person name="Ryan C.M."/>
            <person name="Banfield J.F."/>
        </authorList>
    </citation>
    <scope>NUCLEOTIDE SEQUENCE [LARGE SCALE GENOMIC DNA]</scope>
    <source>
        <strain evidence="1">CG_4_10_14_0_8_um_filter_42_10</strain>
    </source>
</reference>
<protein>
    <submittedName>
        <fullName evidence="1">Uncharacterized protein</fullName>
    </submittedName>
</protein>
<organism evidence="1 2">
    <name type="scientific">Candidatus Kerfeldbacteria bacterium CG_4_10_14_0_8_um_filter_42_10</name>
    <dbReference type="NCBI Taxonomy" id="2014248"/>
    <lineage>
        <taxon>Bacteria</taxon>
        <taxon>Candidatus Kerfeldiibacteriota</taxon>
    </lineage>
</organism>
<dbReference type="AlphaFoldDB" id="A0A2M7RH43"/>
<evidence type="ECO:0000313" key="1">
    <source>
        <dbReference type="EMBL" id="PIY96079.1"/>
    </source>
</evidence>